<organism evidence="1 2">
    <name type="scientific">Echinococcus multilocularis</name>
    <name type="common">Fox tapeworm</name>
    <dbReference type="NCBI Taxonomy" id="6211"/>
    <lineage>
        <taxon>Eukaryota</taxon>
        <taxon>Metazoa</taxon>
        <taxon>Spiralia</taxon>
        <taxon>Lophotrochozoa</taxon>
        <taxon>Platyhelminthes</taxon>
        <taxon>Cestoda</taxon>
        <taxon>Eucestoda</taxon>
        <taxon>Cyclophyllidea</taxon>
        <taxon>Taeniidae</taxon>
        <taxon>Echinococcus</taxon>
    </lineage>
</organism>
<sequence length="322" mass="35892">MSRRLCALPSNLATLFWHRDTGESISEKHLSTESLDVLSISTLTSSSSTSKTSDFTCETGVQTETVVETENDTVHESVCASKVEADVEAETEPEVECDSQLDGKSTTAAETSLSTLPAAECWSPAPPYHMQASLAASIQSNMEEAGRRISLALSQVGSLRRVSRIACQAEGRRCAPAVALMLREVVEDEANFDKVASWADMMLVLDSPEVLAEVDPLSRVPYINWFAFFCRLWPLVTVRYGGNFDAVPALLAQQYNRFLPVSEGDYGVRQKLVTHVLNRHLRKVICAAEDNLWVLQLLCETYRVVYHQYLSNKQYVWTERLS</sequence>
<gene>
    <name evidence="1" type="ORF">EmuJ_000508400</name>
</gene>
<accession>A0A068XZX7</accession>
<dbReference type="EMBL" id="LN902843">
    <property type="protein sequence ID" value="CDS37803.1"/>
    <property type="molecule type" value="Genomic_DNA"/>
</dbReference>
<name>A0A068XZX7_ECHMU</name>
<proteinExistence type="predicted"/>
<protein>
    <submittedName>
        <fullName evidence="1">Uncharacterized protein</fullName>
    </submittedName>
</protein>
<dbReference type="Proteomes" id="UP000017246">
    <property type="component" value="Unassembled WGS sequence"/>
</dbReference>
<reference evidence="1" key="1">
    <citation type="journal article" date="2013" name="Nature">
        <title>The genomes of four tapeworm species reveal adaptations to parasitism.</title>
        <authorList>
            <person name="Tsai I.J."/>
            <person name="Zarowiecki M."/>
            <person name="Holroyd N."/>
            <person name="Garciarrubio A."/>
            <person name="Sanchez-Flores A."/>
            <person name="Brooks K.L."/>
            <person name="Tracey A."/>
            <person name="Bobes R.J."/>
            <person name="Fragoso G."/>
            <person name="Sciutto E."/>
            <person name="Aslett M."/>
            <person name="Beasley H."/>
            <person name="Bennett H.M."/>
            <person name="Cai J."/>
            <person name="Camicia F."/>
            <person name="Clark R."/>
            <person name="Cucher M."/>
            <person name="De Silva N."/>
            <person name="Day T.A."/>
            <person name="Deplazes P."/>
            <person name="Estrada K."/>
            <person name="Fernandez C."/>
            <person name="Holland P.W."/>
            <person name="Hou J."/>
            <person name="Hu S."/>
            <person name="Huckvale T."/>
            <person name="Hung S.S."/>
            <person name="Kamenetzky L."/>
            <person name="Keane J.A."/>
            <person name="Kiss F."/>
            <person name="Koziol U."/>
            <person name="Lambert O."/>
            <person name="Liu K."/>
            <person name="Luo X."/>
            <person name="Luo Y."/>
            <person name="Macchiaroli N."/>
            <person name="Nichol S."/>
            <person name="Paps J."/>
            <person name="Parkinson J."/>
            <person name="Pouchkina-Stantcheva N."/>
            <person name="Riddiford N."/>
            <person name="Rosenzvit M."/>
            <person name="Salinas G."/>
            <person name="Wasmuth J.D."/>
            <person name="Zamanian M."/>
            <person name="Zheng Y."/>
            <person name="Cai X."/>
            <person name="Soberon X."/>
            <person name="Olson P.D."/>
            <person name="Laclette J.P."/>
            <person name="Brehm K."/>
            <person name="Berriman M."/>
            <person name="Garciarrubio A."/>
            <person name="Bobes R.J."/>
            <person name="Fragoso G."/>
            <person name="Sanchez-Flores A."/>
            <person name="Estrada K."/>
            <person name="Cevallos M.A."/>
            <person name="Morett E."/>
            <person name="Gonzalez V."/>
            <person name="Portillo T."/>
            <person name="Ochoa-Leyva A."/>
            <person name="Jose M.V."/>
            <person name="Sciutto E."/>
            <person name="Landa A."/>
            <person name="Jimenez L."/>
            <person name="Valdes V."/>
            <person name="Carrero J.C."/>
            <person name="Larralde C."/>
            <person name="Morales-Montor J."/>
            <person name="Limon-Lason J."/>
            <person name="Soberon X."/>
            <person name="Laclette J.P."/>
        </authorList>
    </citation>
    <scope>NUCLEOTIDE SEQUENCE [LARGE SCALE GENOMIC DNA]</scope>
</reference>
<keyword evidence="2" id="KW-1185">Reference proteome</keyword>
<dbReference type="AlphaFoldDB" id="A0A068XZX7"/>
<evidence type="ECO:0000313" key="2">
    <source>
        <dbReference type="Proteomes" id="UP000017246"/>
    </source>
</evidence>
<reference evidence="1" key="2">
    <citation type="submission" date="2015-11" db="EMBL/GenBank/DDBJ databases">
        <authorList>
            <person name="Zhang Y."/>
            <person name="Guo Z."/>
        </authorList>
    </citation>
    <scope>NUCLEOTIDE SEQUENCE</scope>
</reference>
<evidence type="ECO:0000313" key="1">
    <source>
        <dbReference type="EMBL" id="CDS37803.1"/>
    </source>
</evidence>